<dbReference type="EMBL" id="JACJIA010000003">
    <property type="protein sequence ID" value="MBA8950991.1"/>
    <property type="molecule type" value="Genomic_DNA"/>
</dbReference>
<feature type="transmembrane region" description="Helical" evidence="1">
    <location>
        <begin position="46"/>
        <end position="66"/>
    </location>
</feature>
<accession>A0A7W3LMR2</accession>
<organism evidence="2 3">
    <name type="scientific">Actinomadura namibiensis</name>
    <dbReference type="NCBI Taxonomy" id="182080"/>
    <lineage>
        <taxon>Bacteria</taxon>
        <taxon>Bacillati</taxon>
        <taxon>Actinomycetota</taxon>
        <taxon>Actinomycetes</taxon>
        <taxon>Streptosporangiales</taxon>
        <taxon>Thermomonosporaceae</taxon>
        <taxon>Actinomadura</taxon>
    </lineage>
</organism>
<feature type="transmembrane region" description="Helical" evidence="1">
    <location>
        <begin position="12"/>
        <end position="34"/>
    </location>
</feature>
<keyword evidence="3" id="KW-1185">Reference proteome</keyword>
<feature type="transmembrane region" description="Helical" evidence="1">
    <location>
        <begin position="72"/>
        <end position="90"/>
    </location>
</feature>
<proteinExistence type="predicted"/>
<protein>
    <recommendedName>
        <fullName evidence="4">Integral membrane protein</fullName>
    </recommendedName>
</protein>
<comment type="caution">
    <text evidence="2">The sequence shown here is derived from an EMBL/GenBank/DDBJ whole genome shotgun (WGS) entry which is preliminary data.</text>
</comment>
<keyword evidence="1" id="KW-1133">Transmembrane helix</keyword>
<dbReference type="AlphaFoldDB" id="A0A7W3LMR2"/>
<gene>
    <name evidence="2" type="ORF">HNR61_002622</name>
</gene>
<evidence type="ECO:0000313" key="3">
    <source>
        <dbReference type="Proteomes" id="UP000572680"/>
    </source>
</evidence>
<dbReference type="Proteomes" id="UP000572680">
    <property type="component" value="Unassembled WGS sequence"/>
</dbReference>
<evidence type="ECO:0000256" key="1">
    <source>
        <dbReference type="SAM" id="Phobius"/>
    </source>
</evidence>
<dbReference type="RefSeq" id="WP_182843389.1">
    <property type="nucleotide sequence ID" value="NZ_BAAALP010000016.1"/>
</dbReference>
<evidence type="ECO:0000313" key="2">
    <source>
        <dbReference type="EMBL" id="MBA8950991.1"/>
    </source>
</evidence>
<reference evidence="2 3" key="1">
    <citation type="submission" date="2020-08" db="EMBL/GenBank/DDBJ databases">
        <title>Genomic Encyclopedia of Type Strains, Phase IV (KMG-IV): sequencing the most valuable type-strain genomes for metagenomic binning, comparative biology and taxonomic classification.</title>
        <authorList>
            <person name="Goeker M."/>
        </authorList>
    </citation>
    <scope>NUCLEOTIDE SEQUENCE [LARGE SCALE GENOMIC DNA]</scope>
    <source>
        <strain evidence="2 3">DSM 44197</strain>
    </source>
</reference>
<keyword evidence="1" id="KW-0472">Membrane</keyword>
<evidence type="ECO:0008006" key="4">
    <source>
        <dbReference type="Google" id="ProtNLM"/>
    </source>
</evidence>
<sequence>MTAPVPESLAGVPVPVVVLVAFAVTGWLLVLAGLRRGLRGPERGPVLLLHTLTPPGLVAGFSFAGYGTLHALVAATAGWWSLVVVAGRAPERLVRRGTLPRLAAWLGLAAAVTVVASRLVGLS</sequence>
<name>A0A7W3LMR2_ACTNM</name>
<keyword evidence="1" id="KW-0812">Transmembrane</keyword>
<feature type="transmembrane region" description="Helical" evidence="1">
    <location>
        <begin position="102"/>
        <end position="120"/>
    </location>
</feature>